<dbReference type="NCBIfam" id="TIGR00254">
    <property type="entry name" value="GGDEF"/>
    <property type="match status" value="1"/>
</dbReference>
<dbReference type="Pfam" id="PF08448">
    <property type="entry name" value="PAS_4"/>
    <property type="match status" value="2"/>
</dbReference>
<dbReference type="PROSITE" id="PS50887">
    <property type="entry name" value="GGDEF"/>
    <property type="match status" value="1"/>
</dbReference>
<dbReference type="InterPro" id="IPR043128">
    <property type="entry name" value="Rev_trsase/Diguanyl_cyclase"/>
</dbReference>
<feature type="coiled-coil region" evidence="1">
    <location>
        <begin position="194"/>
        <end position="221"/>
    </location>
</feature>
<dbReference type="InterPro" id="IPR000014">
    <property type="entry name" value="PAS"/>
</dbReference>
<dbReference type="Pfam" id="PF00990">
    <property type="entry name" value="GGDEF"/>
    <property type="match status" value="1"/>
</dbReference>
<keyword evidence="7" id="KW-1185">Reference proteome</keyword>
<dbReference type="PROSITE" id="PS50112">
    <property type="entry name" value="PAS"/>
    <property type="match status" value="1"/>
</dbReference>
<dbReference type="SMART" id="SM00267">
    <property type="entry name" value="GGDEF"/>
    <property type="match status" value="1"/>
</dbReference>
<dbReference type="RefSeq" id="WP_270453391.1">
    <property type="nucleotide sequence ID" value="NZ_JADPIE010000002.1"/>
</dbReference>
<feature type="domain" description="PAS" evidence="2">
    <location>
        <begin position="141"/>
        <end position="211"/>
    </location>
</feature>
<name>A0A931F8F6_9FIRM</name>
<evidence type="ECO:0000259" key="5">
    <source>
        <dbReference type="PROSITE" id="PS51832"/>
    </source>
</evidence>
<dbReference type="SUPFAM" id="SSF55781">
    <property type="entry name" value="GAF domain-like"/>
    <property type="match status" value="1"/>
</dbReference>
<dbReference type="InterPro" id="IPR003607">
    <property type="entry name" value="HD/PDEase_dom"/>
</dbReference>
<comment type="caution">
    <text evidence="6">The sequence shown here is derived from an EMBL/GenBank/DDBJ whole genome shotgun (WGS) entry which is preliminary data.</text>
</comment>
<dbReference type="EMBL" id="JADPIE010000002">
    <property type="protein sequence ID" value="MBF8436498.1"/>
    <property type="molecule type" value="Genomic_DNA"/>
</dbReference>
<dbReference type="Gene3D" id="3.30.450.40">
    <property type="match status" value="1"/>
</dbReference>
<dbReference type="InterPro" id="IPR000700">
    <property type="entry name" value="PAS-assoc_C"/>
</dbReference>
<sequence>MSLNQKISNDRLADEDLFHIFFNEFDFHAWYHDSASTYQEVNERHADFFGLEPGYMSSVDLKDIFLNAEEADAFIEDNQVVFETGRKLTIEQSLTDHYGKKHILKIRRQPVYSETGNIKGILCLAEDITEKRKAEKGLYEREELFQSIIATLPDILMFLDDEGRYLKIWTGQNENLYDSRENLLGKKIEEVLPAEQAELIMDNLNEALKDVEIKVFEYELDVLGGKKWFEARMIAAGSDRAVMVVRDISDRVMAHNKIEELHNVAIKLASTQNEESVYELTVEAAERILEFDVCTLDLVEDNMFKVKMTSSGVPEGGSVSGPVEGIGGKVYNNQESLITKDVREEELANPVKSEYRSAITVPIDEYGIFQVISTEVEKFGEDDLRLTELLISHTATAIKRLRAEKEIRYLGFHDKLTGLYNRMFVEEELRRLDSQRQLPLSIIAGDVNSLKLVNDAFGHKAGDDLLKKVARILKKSCRQEDIIGRFGGDEFTIILPDTSNKEARKILKRIKNNCKQEKSSIIPVSIALGLATKKNENEDINEVLKNADTNMYENKIRESEEVKNLVLETLMGKLGEKEFETQRHCERLKKMAFKIGRELEFNSAEMERLEKAAYLHDIGMISTPEEILKKAGELTVDEWIEIKKHPETGYRIARSSDKLTDIANIILHHHERWDGNGYPRGIEGESIPVQSRIIAVIDAFDVMVNKSLYREPLTKEEAIAELYDNAGSQFDPEIVDIFVEKVI</sequence>
<dbReference type="SUPFAM" id="SSF109604">
    <property type="entry name" value="HD-domain/PDEase-like"/>
    <property type="match status" value="1"/>
</dbReference>
<dbReference type="PROSITE" id="PS50113">
    <property type="entry name" value="PAC"/>
    <property type="match status" value="1"/>
</dbReference>
<proteinExistence type="predicted"/>
<dbReference type="PANTHER" id="PTHR43155:SF2">
    <property type="entry name" value="CYCLIC DI-GMP PHOSPHODIESTERASE PA4108"/>
    <property type="match status" value="1"/>
</dbReference>
<dbReference type="InterPro" id="IPR013656">
    <property type="entry name" value="PAS_4"/>
</dbReference>
<dbReference type="InterPro" id="IPR037522">
    <property type="entry name" value="HD_GYP_dom"/>
</dbReference>
<dbReference type="InterPro" id="IPR006675">
    <property type="entry name" value="HDIG_dom"/>
</dbReference>
<dbReference type="NCBIfam" id="TIGR00229">
    <property type="entry name" value="sensory_box"/>
    <property type="match status" value="2"/>
</dbReference>
<dbReference type="AlphaFoldDB" id="A0A931F8F6"/>
<dbReference type="InterPro" id="IPR029787">
    <property type="entry name" value="Nucleotide_cyclase"/>
</dbReference>
<dbReference type="PANTHER" id="PTHR43155">
    <property type="entry name" value="CYCLIC DI-GMP PHOSPHODIESTERASE PA4108-RELATED"/>
    <property type="match status" value="1"/>
</dbReference>
<keyword evidence="1" id="KW-0175">Coiled coil</keyword>
<dbReference type="Gene3D" id="1.10.3210.10">
    <property type="entry name" value="Hypothetical protein af1432"/>
    <property type="match status" value="1"/>
</dbReference>
<dbReference type="InterPro" id="IPR000160">
    <property type="entry name" value="GGDEF_dom"/>
</dbReference>
<dbReference type="Proteomes" id="UP000621436">
    <property type="component" value="Unassembled WGS sequence"/>
</dbReference>
<dbReference type="CDD" id="cd00077">
    <property type="entry name" value="HDc"/>
    <property type="match status" value="1"/>
</dbReference>
<dbReference type="PROSITE" id="PS51832">
    <property type="entry name" value="HD_GYP"/>
    <property type="match status" value="1"/>
</dbReference>
<reference evidence="6" key="1">
    <citation type="submission" date="2020-11" db="EMBL/GenBank/DDBJ databases">
        <title>Halonatronomonas betainensis gen. nov., sp. nov. a novel haloalkaliphilic representative of the family Halanaerobiacae capable of betaine degradation.</title>
        <authorList>
            <person name="Boltyanskaya Y."/>
            <person name="Kevbrin V."/>
            <person name="Detkova E."/>
            <person name="Grouzdev D.S."/>
            <person name="Koziaeva V."/>
            <person name="Zhilina T."/>
        </authorList>
    </citation>
    <scope>NUCLEOTIDE SEQUENCE</scope>
    <source>
        <strain evidence="6">Z-7014</strain>
    </source>
</reference>
<evidence type="ECO:0000259" key="2">
    <source>
        <dbReference type="PROSITE" id="PS50112"/>
    </source>
</evidence>
<feature type="domain" description="GGDEF" evidence="4">
    <location>
        <begin position="438"/>
        <end position="571"/>
    </location>
</feature>
<dbReference type="Pfam" id="PF13487">
    <property type="entry name" value="HD_5"/>
    <property type="match status" value="1"/>
</dbReference>
<evidence type="ECO:0000256" key="1">
    <source>
        <dbReference type="SAM" id="Coils"/>
    </source>
</evidence>
<dbReference type="InterPro" id="IPR029016">
    <property type="entry name" value="GAF-like_dom_sf"/>
</dbReference>
<dbReference type="NCBIfam" id="TIGR00277">
    <property type="entry name" value="HDIG"/>
    <property type="match status" value="1"/>
</dbReference>
<dbReference type="Pfam" id="PF13185">
    <property type="entry name" value="GAF_2"/>
    <property type="match status" value="1"/>
</dbReference>
<dbReference type="InterPro" id="IPR035965">
    <property type="entry name" value="PAS-like_dom_sf"/>
</dbReference>
<accession>A0A931F8F6</accession>
<dbReference type="Gene3D" id="3.30.70.270">
    <property type="match status" value="1"/>
</dbReference>
<evidence type="ECO:0000259" key="4">
    <source>
        <dbReference type="PROSITE" id="PS50887"/>
    </source>
</evidence>
<organism evidence="6 7">
    <name type="scientific">Halonatronomonas betaini</name>
    <dbReference type="NCBI Taxonomy" id="2778430"/>
    <lineage>
        <taxon>Bacteria</taxon>
        <taxon>Bacillati</taxon>
        <taxon>Bacillota</taxon>
        <taxon>Clostridia</taxon>
        <taxon>Halanaerobiales</taxon>
        <taxon>Halarsenatibacteraceae</taxon>
        <taxon>Halonatronomonas</taxon>
    </lineage>
</organism>
<feature type="domain" description="PAC" evidence="3">
    <location>
        <begin position="88"/>
        <end position="140"/>
    </location>
</feature>
<evidence type="ECO:0000313" key="6">
    <source>
        <dbReference type="EMBL" id="MBF8436498.1"/>
    </source>
</evidence>
<gene>
    <name evidence="6" type="ORF">I0Q91_05375</name>
</gene>
<dbReference type="InterPro" id="IPR003018">
    <property type="entry name" value="GAF"/>
</dbReference>
<evidence type="ECO:0000313" key="7">
    <source>
        <dbReference type="Proteomes" id="UP000621436"/>
    </source>
</evidence>
<protein>
    <submittedName>
        <fullName evidence="6">Diguanylate cyclase</fullName>
    </submittedName>
</protein>
<dbReference type="SUPFAM" id="SSF55785">
    <property type="entry name" value="PYP-like sensor domain (PAS domain)"/>
    <property type="match status" value="2"/>
</dbReference>
<dbReference type="CDD" id="cd00130">
    <property type="entry name" value="PAS"/>
    <property type="match status" value="1"/>
</dbReference>
<dbReference type="SUPFAM" id="SSF55073">
    <property type="entry name" value="Nucleotide cyclase"/>
    <property type="match status" value="1"/>
</dbReference>
<dbReference type="SMART" id="SM00471">
    <property type="entry name" value="HDc"/>
    <property type="match status" value="1"/>
</dbReference>
<feature type="coiled-coil region" evidence="1">
    <location>
        <begin position="500"/>
        <end position="550"/>
    </location>
</feature>
<dbReference type="Gene3D" id="3.30.450.20">
    <property type="entry name" value="PAS domain"/>
    <property type="match status" value="2"/>
</dbReference>
<feature type="domain" description="HD-GYP" evidence="5">
    <location>
        <begin position="559"/>
        <end position="743"/>
    </location>
</feature>
<evidence type="ECO:0000259" key="3">
    <source>
        <dbReference type="PROSITE" id="PS50113"/>
    </source>
</evidence>
<dbReference type="CDD" id="cd01949">
    <property type="entry name" value="GGDEF"/>
    <property type="match status" value="1"/>
</dbReference>